<name>X0Q2H5_RHOWR</name>
<sequence>MTHTAPTESRLEQYVTNWHPDPVVTHDDLPIGPANNLAAALDSGEAFAEGAAVPVPWHWLYFLDWPKASDLGADGHPRNGHFLPPIPHRRRMFAGSRIEQHHPLRLGVPATKHTILARIQPKCGRTGEMLFVTERSEYRQEGVTAVVEEQNLVYRNGTGSTTTFTRASDQLEESAAPWISEHNPDTALLFRFSALTANSHRIHYDHPYTTCTEGYPGLVIHGPLLAIYMTELARQRNSAKELSRFKFRLQQPAILGDAFRVEGTPADASTTRVDMAVASGGGRVNATAHGIYV</sequence>
<evidence type="ECO:0000313" key="2">
    <source>
        <dbReference type="Proteomes" id="UP000019491"/>
    </source>
</evidence>
<dbReference type="SUPFAM" id="SSF54637">
    <property type="entry name" value="Thioesterase/thiol ester dehydrase-isomerase"/>
    <property type="match status" value="1"/>
</dbReference>
<dbReference type="OrthoDB" id="7183822at2"/>
<evidence type="ECO:0000313" key="1">
    <source>
        <dbReference type="EMBL" id="GAF44491.1"/>
    </source>
</evidence>
<dbReference type="InterPro" id="IPR052741">
    <property type="entry name" value="Mitochondrial_HTD2"/>
</dbReference>
<dbReference type="EMBL" id="BAWF01000013">
    <property type="protein sequence ID" value="GAF44491.1"/>
    <property type="molecule type" value="Genomic_DNA"/>
</dbReference>
<keyword evidence="2" id="KW-1185">Reference proteome</keyword>
<dbReference type="InterPro" id="IPR029069">
    <property type="entry name" value="HotDog_dom_sf"/>
</dbReference>
<dbReference type="GO" id="GO:0019171">
    <property type="term" value="F:(3R)-hydroxyacyl-[acyl-carrier-protein] dehydratase activity"/>
    <property type="evidence" value="ECO:0007669"/>
    <property type="project" value="TreeGrafter"/>
</dbReference>
<comment type="caution">
    <text evidence="1">The sequence shown here is derived from an EMBL/GenBank/DDBJ whole genome shotgun (WGS) entry which is preliminary data.</text>
</comment>
<gene>
    <name evidence="1" type="ORF">RW1_013_01140</name>
</gene>
<dbReference type="RefSeq" id="WP_037230287.1">
    <property type="nucleotide sequence ID" value="NZ_BAWF01000013.1"/>
</dbReference>
<dbReference type="PANTHER" id="PTHR28152:SF1">
    <property type="entry name" value="HYDROXYACYL-THIOESTER DEHYDRATASE TYPE 2, MITOCHONDRIAL"/>
    <property type="match status" value="1"/>
</dbReference>
<dbReference type="PANTHER" id="PTHR28152">
    <property type="entry name" value="HYDROXYACYL-THIOESTER DEHYDRATASE TYPE 2, MITOCHONDRIAL"/>
    <property type="match status" value="1"/>
</dbReference>
<accession>X0Q2H5</accession>
<reference evidence="1 2" key="1">
    <citation type="submission" date="2014-02" db="EMBL/GenBank/DDBJ databases">
        <title>Whole genome shotgun sequence of Rhodococcus wratislaviensis NBRC 100605.</title>
        <authorList>
            <person name="Hosoyama A."/>
            <person name="Tsuchikane K."/>
            <person name="Yoshida I."/>
            <person name="Ohji S."/>
            <person name="Ichikawa N."/>
            <person name="Yamazoe A."/>
            <person name="Fujita N."/>
        </authorList>
    </citation>
    <scope>NUCLEOTIDE SEQUENCE [LARGE SCALE GENOMIC DNA]</scope>
    <source>
        <strain evidence="1 2">NBRC 100605</strain>
    </source>
</reference>
<dbReference type="Proteomes" id="UP000019491">
    <property type="component" value="Unassembled WGS sequence"/>
</dbReference>
<proteinExistence type="predicted"/>
<protein>
    <recommendedName>
        <fullName evidence="3">N-terminal of MaoC-like dehydratase domain-containing protein</fullName>
    </recommendedName>
</protein>
<organism evidence="1 2">
    <name type="scientific">Rhodococcus wratislaviensis NBRC 100605</name>
    <dbReference type="NCBI Taxonomy" id="1219028"/>
    <lineage>
        <taxon>Bacteria</taxon>
        <taxon>Bacillati</taxon>
        <taxon>Actinomycetota</taxon>
        <taxon>Actinomycetes</taxon>
        <taxon>Mycobacteriales</taxon>
        <taxon>Nocardiaceae</taxon>
        <taxon>Rhodococcus</taxon>
    </lineage>
</organism>
<evidence type="ECO:0008006" key="3">
    <source>
        <dbReference type="Google" id="ProtNLM"/>
    </source>
</evidence>
<dbReference type="AlphaFoldDB" id="X0Q2H5"/>
<dbReference type="Gene3D" id="3.10.129.10">
    <property type="entry name" value="Hotdog Thioesterase"/>
    <property type="match status" value="2"/>
</dbReference>